<reference evidence="2 3" key="1">
    <citation type="submission" date="2016-04" db="EMBL/GenBank/DDBJ databases">
        <title>Comparative genomics of Morganella phages MP1 and MP2 define new clades among the T4 and T7-like Viruses.</title>
        <authorList>
            <person name="Pinto G."/>
            <person name="Oliveira A."/>
            <person name="Malgorzata L."/>
            <person name="Kropinski A."/>
            <person name="Azeredo J."/>
        </authorList>
    </citation>
    <scope>NUCLEOTIDE SEQUENCE [LARGE SCALE GENOMIC DNA]</scope>
</reference>
<evidence type="ECO:0000259" key="1">
    <source>
        <dbReference type="Pfam" id="PF09158"/>
    </source>
</evidence>
<dbReference type="InterPro" id="IPR036388">
    <property type="entry name" value="WH-like_DNA-bd_sf"/>
</dbReference>
<dbReference type="InterPro" id="IPR036474">
    <property type="entry name" value="MotA_Tscrpt_reg_C_sf"/>
</dbReference>
<proteinExistence type="predicted"/>
<gene>
    <name evidence="2" type="ORF">MP1_gp0265</name>
</gene>
<dbReference type="GeneID" id="29059424"/>
<protein>
    <submittedName>
        <fullName evidence="2">Activator of middle transcription</fullName>
    </submittedName>
</protein>
<sequence>MKTDYIKKAYDGLTTESAESLLKIARDIFVPCSSIEHQQLLENDLVVISGDCLCVSPDGMDVLLEAADAFEASNPDALKKTRTATGVSDKMWADADMFKEIIEEHTSVKTVSVDRSNVDLKLTKRYNGVRLFEIRHAGTIRIFGYKVTEELLQKFIDVGAEVKVNGSNSYIDLKTSKENMQLMVNLVAGVA</sequence>
<evidence type="ECO:0000313" key="2">
    <source>
        <dbReference type="EMBL" id="ANM46477.1"/>
    </source>
</evidence>
<dbReference type="Gene3D" id="3.90.1150.20">
    <property type="entry name" value="Transcription regulator MotA, C-terminal domain"/>
    <property type="match status" value="1"/>
</dbReference>
<dbReference type="InterPro" id="IPR015241">
    <property type="entry name" value="MotA_Tscrpt_reg_C"/>
</dbReference>
<accession>A0A192YAA5</accession>
<dbReference type="Gene3D" id="1.10.10.10">
    <property type="entry name" value="Winged helix-like DNA-binding domain superfamily/Winged helix DNA-binding domain"/>
    <property type="match status" value="1"/>
</dbReference>
<name>A0A192YAA5_9CAUD</name>
<dbReference type="SUPFAM" id="SSF69652">
    <property type="entry name" value="DNA-binding C-terminal domain of the transcription factor MotA"/>
    <property type="match status" value="1"/>
</dbReference>
<evidence type="ECO:0000313" key="3">
    <source>
        <dbReference type="Proteomes" id="UP000203816"/>
    </source>
</evidence>
<dbReference type="RefSeq" id="YP_009280123.1">
    <property type="nucleotide sequence ID" value="NC_031020.1"/>
</dbReference>
<dbReference type="Proteomes" id="UP000203816">
    <property type="component" value="Segment"/>
</dbReference>
<keyword evidence="3" id="KW-1185">Reference proteome</keyword>
<feature type="domain" description="Transcription regulator MotA C-terminal" evidence="1">
    <location>
        <begin position="90"/>
        <end position="184"/>
    </location>
</feature>
<dbReference type="Pfam" id="PF09158">
    <property type="entry name" value="MotCF"/>
    <property type="match status" value="1"/>
</dbReference>
<dbReference type="EMBL" id="KX078569">
    <property type="protein sequence ID" value="ANM46477.1"/>
    <property type="molecule type" value="Genomic_DNA"/>
</dbReference>
<dbReference type="OrthoDB" id="9294at10239"/>
<dbReference type="KEGG" id="vg:29059424"/>
<organism evidence="2 3">
    <name type="scientific">Morganella phage vB_MmoM_MP1</name>
    <dbReference type="NCBI Taxonomy" id="1852628"/>
    <lineage>
        <taxon>Viruses</taxon>
        <taxon>Duplodnaviria</taxon>
        <taxon>Heunggongvirae</taxon>
        <taxon>Uroviricota</taxon>
        <taxon>Caudoviricetes</taxon>
        <taxon>Pantevenvirales</taxon>
        <taxon>Straboviridae</taxon>
        <taxon>Gualtarvirus</taxon>
        <taxon>Gualtarvirus mp1</taxon>
    </lineage>
</organism>